<evidence type="ECO:0000313" key="3">
    <source>
        <dbReference type="Proteomes" id="UP000324222"/>
    </source>
</evidence>
<organism evidence="2 3">
    <name type="scientific">Portunus trituberculatus</name>
    <name type="common">Swimming crab</name>
    <name type="synonym">Neptunus trituberculatus</name>
    <dbReference type="NCBI Taxonomy" id="210409"/>
    <lineage>
        <taxon>Eukaryota</taxon>
        <taxon>Metazoa</taxon>
        <taxon>Ecdysozoa</taxon>
        <taxon>Arthropoda</taxon>
        <taxon>Crustacea</taxon>
        <taxon>Multicrustacea</taxon>
        <taxon>Malacostraca</taxon>
        <taxon>Eumalacostraca</taxon>
        <taxon>Eucarida</taxon>
        <taxon>Decapoda</taxon>
        <taxon>Pleocyemata</taxon>
        <taxon>Brachyura</taxon>
        <taxon>Eubrachyura</taxon>
        <taxon>Portunoidea</taxon>
        <taxon>Portunidae</taxon>
        <taxon>Portuninae</taxon>
        <taxon>Portunus</taxon>
    </lineage>
</organism>
<sequence>MMHAVKVGKSVGKSCVLYAVKYEDRKIKQEEDRNGQHAQEDGLLMNVAAPSTPSSSGSQSSSKSSRRICLRPDCTRVLGSSLPDSHSVCVNCIDICNPAVPSSSDLNLMQFSVPPPPKSPDAKKVCAVTPSQGARGRLSKD</sequence>
<feature type="compositionally biased region" description="Basic and acidic residues" evidence="1">
    <location>
        <begin position="29"/>
        <end position="40"/>
    </location>
</feature>
<name>A0A5B7DKX0_PORTR</name>
<comment type="caution">
    <text evidence="2">The sequence shown here is derived from an EMBL/GenBank/DDBJ whole genome shotgun (WGS) entry which is preliminary data.</text>
</comment>
<dbReference type="AlphaFoldDB" id="A0A5B7DKX0"/>
<dbReference type="Proteomes" id="UP000324222">
    <property type="component" value="Unassembled WGS sequence"/>
</dbReference>
<proteinExistence type="predicted"/>
<evidence type="ECO:0000313" key="2">
    <source>
        <dbReference type="EMBL" id="MPC21709.1"/>
    </source>
</evidence>
<protein>
    <submittedName>
        <fullName evidence="2">Uncharacterized protein</fullName>
    </submittedName>
</protein>
<dbReference type="EMBL" id="VSRR010001006">
    <property type="protein sequence ID" value="MPC21709.1"/>
    <property type="molecule type" value="Genomic_DNA"/>
</dbReference>
<keyword evidence="3" id="KW-1185">Reference proteome</keyword>
<reference evidence="2 3" key="1">
    <citation type="submission" date="2019-05" db="EMBL/GenBank/DDBJ databases">
        <title>Another draft genome of Portunus trituberculatus and its Hox gene families provides insights of decapod evolution.</title>
        <authorList>
            <person name="Jeong J.-H."/>
            <person name="Song I."/>
            <person name="Kim S."/>
            <person name="Choi T."/>
            <person name="Kim D."/>
            <person name="Ryu S."/>
            <person name="Kim W."/>
        </authorList>
    </citation>
    <scope>NUCLEOTIDE SEQUENCE [LARGE SCALE GENOMIC DNA]</scope>
    <source>
        <tissue evidence="2">Muscle</tissue>
    </source>
</reference>
<accession>A0A5B7DKX0</accession>
<feature type="region of interest" description="Disordered" evidence="1">
    <location>
        <begin position="29"/>
        <end position="67"/>
    </location>
</feature>
<gene>
    <name evidence="2" type="ORF">E2C01_014703</name>
</gene>
<feature type="region of interest" description="Disordered" evidence="1">
    <location>
        <begin position="115"/>
        <end position="141"/>
    </location>
</feature>
<evidence type="ECO:0000256" key="1">
    <source>
        <dbReference type="SAM" id="MobiDB-lite"/>
    </source>
</evidence>
<feature type="compositionally biased region" description="Low complexity" evidence="1">
    <location>
        <begin position="51"/>
        <end position="63"/>
    </location>
</feature>